<proteinExistence type="inferred from homology"/>
<dbReference type="RefSeq" id="WP_166292638.1">
    <property type="nucleotide sequence ID" value="NZ_CP049863.1"/>
</dbReference>
<protein>
    <recommendedName>
        <fullName evidence="10">Bifunctional purine biosynthesis protein PurH</fullName>
    </recommendedName>
    <domain>
        <recommendedName>
            <fullName evidence="10">Phosphoribosylaminoimidazolecarboxamide formyltransferase</fullName>
            <ecNumber evidence="10">2.1.2.3</ecNumber>
        </recommendedName>
        <alternativeName>
            <fullName evidence="10">AICAR transformylase</fullName>
        </alternativeName>
    </domain>
    <domain>
        <recommendedName>
            <fullName evidence="10">IMP cyclohydrolase</fullName>
            <ecNumber evidence="10">3.5.4.10</ecNumber>
        </recommendedName>
        <alternativeName>
            <fullName evidence="10">ATIC</fullName>
        </alternativeName>
        <alternativeName>
            <fullName evidence="10">IMP synthase</fullName>
        </alternativeName>
        <alternativeName>
            <fullName evidence="10">Inosinicase</fullName>
        </alternativeName>
    </domain>
</protein>
<comment type="pathway">
    <text evidence="2 10">Purine metabolism; IMP biosynthesis via de novo pathway; 5-formamido-1-(5-phospho-D-ribosyl)imidazole-4-carboxamide from 5-amino-1-(5-phospho-D-ribosyl)imidazole-4-carboxamide (10-formyl THF route): step 1/1.</text>
</comment>
<dbReference type="SUPFAM" id="SSF52335">
    <property type="entry name" value="Methylglyoxal synthase-like"/>
    <property type="match status" value="1"/>
</dbReference>
<evidence type="ECO:0000256" key="6">
    <source>
        <dbReference type="ARBA" id="ARBA00022801"/>
    </source>
</evidence>
<dbReference type="Gene3D" id="3.40.50.1380">
    <property type="entry name" value="Methylglyoxal synthase-like domain"/>
    <property type="match status" value="1"/>
</dbReference>
<evidence type="ECO:0000256" key="5">
    <source>
        <dbReference type="ARBA" id="ARBA00022755"/>
    </source>
</evidence>
<dbReference type="FunFam" id="3.40.50.1380:FF:000001">
    <property type="entry name" value="Bifunctional purine biosynthesis protein PurH"/>
    <property type="match status" value="1"/>
</dbReference>
<sequence>MAVQSHDPSLYTHRDQIPVRRALISVSDKTRLLELAGALAEAGVEMVSTGSTAATIRDAGHSVTDVAEVTGFAEALDGRVKTLHPAVHSGLLADLRLADHREQLDQLGFAPFELVVVNLYPFEETVESGKPAADIIENIDIGGPAMVRATAKNHANAAIVVDPGRYDEVIEAVQAGGTTLALRRSLATEAFMHTANYDGAVANWFLDQEDATWSDAPAAEADDEAEAELSIDMIFEAPSDASPSDSTIGYEMLGMREAVLRYGENSHQRAALFTELQGAGIAQATQLHGKEMSYNNYVDADAAVRAAYDHERPAVAIIKHANPCGIAVAPEGAADPIAAAHELAHACDPVSAFGGVIAANRTVTAQMAQTVSEIFTEVVVAPDFEPDALAILTQKKNVRLLVLPVDFEQNPIELRQVSGGFLVQDADRSFAPAAEWQLAAGEPADAETLAELEFAWRACRAVKSNGILLTNNGASVGVGMGQVNRVDSCRLAVERAGDRTRGAVAASDAFFPFADGLQVLLDAGVRAVVQPGGSVRDPEVIEAATAAGVTMYFTGERHFFH</sequence>
<evidence type="ECO:0000256" key="2">
    <source>
        <dbReference type="ARBA" id="ARBA00004954"/>
    </source>
</evidence>
<dbReference type="HAMAP" id="MF_00139">
    <property type="entry name" value="PurH"/>
    <property type="match status" value="1"/>
</dbReference>
<comment type="pathway">
    <text evidence="1 10">Purine metabolism; IMP biosynthesis via de novo pathway; IMP from 5-formamido-1-(5-phospho-D-ribosyl)imidazole-4-carboxamide: step 1/1.</text>
</comment>
<evidence type="ECO:0000256" key="9">
    <source>
        <dbReference type="ARBA" id="ARBA00050687"/>
    </source>
</evidence>
<evidence type="ECO:0000256" key="4">
    <source>
        <dbReference type="ARBA" id="ARBA00022679"/>
    </source>
</evidence>
<evidence type="ECO:0000256" key="3">
    <source>
        <dbReference type="ARBA" id="ARBA00007667"/>
    </source>
</evidence>
<dbReference type="PIRSF" id="PIRSF000414">
    <property type="entry name" value="AICARFT_IMPCHas"/>
    <property type="match status" value="1"/>
</dbReference>
<comment type="catalytic activity">
    <reaction evidence="9 10">
        <text>IMP + H2O = 5-formamido-1-(5-phospho-D-ribosyl)imidazole-4-carboxamide</text>
        <dbReference type="Rhea" id="RHEA:18445"/>
        <dbReference type="ChEBI" id="CHEBI:15377"/>
        <dbReference type="ChEBI" id="CHEBI:58053"/>
        <dbReference type="ChEBI" id="CHEBI:58467"/>
        <dbReference type="EC" id="3.5.4.10"/>
    </reaction>
</comment>
<keyword evidence="13" id="KW-1185">Reference proteome</keyword>
<feature type="domain" description="MGS-like" evidence="11">
    <location>
        <begin position="12"/>
        <end position="161"/>
    </location>
</feature>
<evidence type="ECO:0000259" key="11">
    <source>
        <dbReference type="PROSITE" id="PS51855"/>
    </source>
</evidence>
<dbReference type="KEGG" id="lvi:G7068_14665"/>
<dbReference type="InterPro" id="IPR016193">
    <property type="entry name" value="Cytidine_deaminase-like"/>
</dbReference>
<dbReference type="InterPro" id="IPR011607">
    <property type="entry name" value="MGS-like_dom"/>
</dbReference>
<dbReference type="InterPro" id="IPR036914">
    <property type="entry name" value="MGS-like_dom_sf"/>
</dbReference>
<dbReference type="PROSITE" id="PS51855">
    <property type="entry name" value="MGS"/>
    <property type="match status" value="1"/>
</dbReference>
<evidence type="ECO:0000256" key="1">
    <source>
        <dbReference type="ARBA" id="ARBA00004844"/>
    </source>
</evidence>
<evidence type="ECO:0000256" key="8">
    <source>
        <dbReference type="ARBA" id="ARBA00050488"/>
    </source>
</evidence>
<evidence type="ECO:0000313" key="12">
    <source>
        <dbReference type="EMBL" id="QIK64305.1"/>
    </source>
</evidence>
<dbReference type="FunFam" id="3.40.140.20:FF:000001">
    <property type="entry name" value="Bifunctional purine biosynthesis protein PurH"/>
    <property type="match status" value="1"/>
</dbReference>
<dbReference type="EC" id="3.5.4.10" evidence="10"/>
<dbReference type="CDD" id="cd01421">
    <property type="entry name" value="IMPCH"/>
    <property type="match status" value="1"/>
</dbReference>
<dbReference type="NCBIfam" id="NF002049">
    <property type="entry name" value="PRK00881.1"/>
    <property type="match status" value="1"/>
</dbReference>
<dbReference type="AlphaFoldDB" id="A0A6G7XIB6"/>
<keyword evidence="6 10" id="KW-0378">Hydrolase</keyword>
<dbReference type="GO" id="GO:0004643">
    <property type="term" value="F:phosphoribosylaminoimidazolecarboxamide formyltransferase activity"/>
    <property type="evidence" value="ECO:0007669"/>
    <property type="project" value="UniProtKB-UniRule"/>
</dbReference>
<dbReference type="PANTHER" id="PTHR11692:SF0">
    <property type="entry name" value="BIFUNCTIONAL PURINE BIOSYNTHESIS PROTEIN ATIC"/>
    <property type="match status" value="1"/>
</dbReference>
<evidence type="ECO:0000256" key="10">
    <source>
        <dbReference type="HAMAP-Rule" id="MF_00139"/>
    </source>
</evidence>
<dbReference type="GO" id="GO:0006189">
    <property type="term" value="P:'de novo' IMP biosynthetic process"/>
    <property type="evidence" value="ECO:0007669"/>
    <property type="project" value="UniProtKB-UniRule"/>
</dbReference>
<dbReference type="GO" id="GO:0005829">
    <property type="term" value="C:cytosol"/>
    <property type="evidence" value="ECO:0007669"/>
    <property type="project" value="TreeGrafter"/>
</dbReference>
<dbReference type="InterPro" id="IPR002695">
    <property type="entry name" value="PurH-like"/>
</dbReference>
<keyword evidence="4 10" id="KW-0808">Transferase</keyword>
<name>A0A6G7XIB6_9MICO</name>
<dbReference type="SMART" id="SM00851">
    <property type="entry name" value="MGS"/>
    <property type="match status" value="1"/>
</dbReference>
<dbReference type="GO" id="GO:0003937">
    <property type="term" value="F:IMP cyclohydrolase activity"/>
    <property type="evidence" value="ECO:0007669"/>
    <property type="project" value="UniProtKB-UniRule"/>
</dbReference>
<dbReference type="Pfam" id="PF01808">
    <property type="entry name" value="AICARFT_IMPCHas"/>
    <property type="match status" value="1"/>
</dbReference>
<comment type="similarity">
    <text evidence="3 10">Belongs to the PurH family.</text>
</comment>
<accession>A0A6G7XIB6</accession>
<dbReference type="NCBIfam" id="TIGR00355">
    <property type="entry name" value="purH"/>
    <property type="match status" value="1"/>
</dbReference>
<gene>
    <name evidence="10 12" type="primary">purH</name>
    <name evidence="12" type="ORF">G7068_14665</name>
</gene>
<comment type="catalytic activity">
    <reaction evidence="8 10">
        <text>(6R)-10-formyltetrahydrofolate + 5-amino-1-(5-phospho-beta-D-ribosyl)imidazole-4-carboxamide = 5-formamido-1-(5-phospho-D-ribosyl)imidazole-4-carboxamide + (6S)-5,6,7,8-tetrahydrofolate</text>
        <dbReference type="Rhea" id="RHEA:22192"/>
        <dbReference type="ChEBI" id="CHEBI:57453"/>
        <dbReference type="ChEBI" id="CHEBI:58467"/>
        <dbReference type="ChEBI" id="CHEBI:58475"/>
        <dbReference type="ChEBI" id="CHEBI:195366"/>
        <dbReference type="EC" id="2.1.2.3"/>
    </reaction>
</comment>
<dbReference type="UniPathway" id="UPA00074">
    <property type="reaction ID" value="UER00133"/>
</dbReference>
<dbReference type="InterPro" id="IPR024051">
    <property type="entry name" value="AICAR_Tfase_dup_dom_sf"/>
</dbReference>
<evidence type="ECO:0000313" key="13">
    <source>
        <dbReference type="Proteomes" id="UP000502677"/>
    </source>
</evidence>
<dbReference type="PANTHER" id="PTHR11692">
    <property type="entry name" value="BIFUNCTIONAL PURINE BIOSYNTHESIS PROTEIN PURH"/>
    <property type="match status" value="1"/>
</dbReference>
<dbReference type="Proteomes" id="UP000502677">
    <property type="component" value="Chromosome"/>
</dbReference>
<keyword evidence="7 10" id="KW-0511">Multifunctional enzyme</keyword>
<organism evidence="12 13">
    <name type="scientific">Leucobacter viscericola</name>
    <dbReference type="NCBI Taxonomy" id="2714935"/>
    <lineage>
        <taxon>Bacteria</taxon>
        <taxon>Bacillati</taxon>
        <taxon>Actinomycetota</taxon>
        <taxon>Actinomycetes</taxon>
        <taxon>Micrococcales</taxon>
        <taxon>Microbacteriaceae</taxon>
        <taxon>Leucobacter</taxon>
    </lineage>
</organism>
<dbReference type="SMART" id="SM00798">
    <property type="entry name" value="AICARFT_IMPCHas"/>
    <property type="match status" value="1"/>
</dbReference>
<dbReference type="Pfam" id="PF02142">
    <property type="entry name" value="MGS"/>
    <property type="match status" value="1"/>
</dbReference>
<dbReference type="EMBL" id="CP049863">
    <property type="protein sequence ID" value="QIK64305.1"/>
    <property type="molecule type" value="Genomic_DNA"/>
</dbReference>
<dbReference type="EC" id="2.1.2.3" evidence="10"/>
<keyword evidence="5 10" id="KW-0658">Purine biosynthesis</keyword>
<dbReference type="Gene3D" id="3.40.140.20">
    <property type="match status" value="2"/>
</dbReference>
<reference evidence="12 13" key="1">
    <citation type="submission" date="2020-03" db="EMBL/GenBank/DDBJ databases">
        <title>Leucobacter sp. nov., isolated from beetles.</title>
        <authorList>
            <person name="Hyun D.-W."/>
            <person name="Bae J.-W."/>
        </authorList>
    </citation>
    <scope>NUCLEOTIDE SEQUENCE [LARGE SCALE GENOMIC DNA]</scope>
    <source>
        <strain evidence="12 13">HDW9C</strain>
    </source>
</reference>
<comment type="domain">
    <text evidence="10">The IMP cyclohydrolase activity resides in the N-terminal region.</text>
</comment>
<evidence type="ECO:0000256" key="7">
    <source>
        <dbReference type="ARBA" id="ARBA00023268"/>
    </source>
</evidence>
<dbReference type="SUPFAM" id="SSF53927">
    <property type="entry name" value="Cytidine deaminase-like"/>
    <property type="match status" value="1"/>
</dbReference>